<evidence type="ECO:0000259" key="2">
    <source>
        <dbReference type="Pfam" id="PF07978"/>
    </source>
</evidence>
<dbReference type="Proteomes" id="UP000287023">
    <property type="component" value="Unassembled WGS sequence"/>
</dbReference>
<dbReference type="PANTHER" id="PTHR21017">
    <property type="entry name" value="NIPSNAP-RELATED"/>
    <property type="match status" value="1"/>
</dbReference>
<dbReference type="InterPro" id="IPR012577">
    <property type="entry name" value="NIPSNAP"/>
</dbReference>
<dbReference type="InterPro" id="IPR051557">
    <property type="entry name" value="NipSnap_domain"/>
</dbReference>
<proteinExistence type="inferred from homology"/>
<evidence type="ECO:0000256" key="1">
    <source>
        <dbReference type="ARBA" id="ARBA00005291"/>
    </source>
</evidence>
<reference evidence="3 4" key="1">
    <citation type="submission" date="2018-12" db="EMBL/GenBank/DDBJ databases">
        <title>three novel Halomonas strain isolated from plants.</title>
        <authorList>
            <person name="Sun C."/>
        </authorList>
    </citation>
    <scope>NUCLEOTIDE SEQUENCE [LARGE SCALE GENOMIC DNA]</scope>
    <source>
        <strain evidence="3 4">JCM 18142</strain>
    </source>
</reference>
<evidence type="ECO:0000313" key="4">
    <source>
        <dbReference type="Proteomes" id="UP000287023"/>
    </source>
</evidence>
<dbReference type="SUPFAM" id="SSF54909">
    <property type="entry name" value="Dimeric alpha+beta barrel"/>
    <property type="match status" value="1"/>
</dbReference>
<comment type="caution">
    <text evidence="3">The sequence shown here is derived from an EMBL/GenBank/DDBJ whole genome shotgun (WGS) entry which is preliminary data.</text>
</comment>
<feature type="domain" description="NIPSNAP" evidence="2">
    <location>
        <begin position="4"/>
        <end position="104"/>
    </location>
</feature>
<name>A0A3S0WM07_9GAMM</name>
<dbReference type="InterPro" id="IPR011008">
    <property type="entry name" value="Dimeric_a/b-barrel"/>
</dbReference>
<dbReference type="Pfam" id="PF07978">
    <property type="entry name" value="NIPSNAP"/>
    <property type="match status" value="1"/>
</dbReference>
<dbReference type="OrthoDB" id="6182832at2"/>
<dbReference type="RefSeq" id="WP_127061122.1">
    <property type="nucleotide sequence ID" value="NZ_RZHF01000008.1"/>
</dbReference>
<comment type="similarity">
    <text evidence="1">Belongs to the NipSnap family.</text>
</comment>
<keyword evidence="4" id="KW-1185">Reference proteome</keyword>
<dbReference type="PANTHER" id="PTHR21017:SF17">
    <property type="entry name" value="PROTEIN NIPSNAP"/>
    <property type="match status" value="1"/>
</dbReference>
<dbReference type="AlphaFoldDB" id="A0A3S0WM07"/>
<sequence length="105" mass="12252">MFVDLRTYTMFPGRLNTFLDLYEREGLPIQKKHLGEPLGYFITETGTLNQVVHIWGYESAADRERRRQAMESDPDWIAYRRKSAEAGNVQHQTNKLLRSASFSPM</sequence>
<dbReference type="Gene3D" id="3.30.70.100">
    <property type="match status" value="1"/>
</dbReference>
<gene>
    <name evidence="3" type="ORF">ELY38_07830</name>
</gene>
<accession>A0A3S0WM07</accession>
<protein>
    <submittedName>
        <fullName evidence="3">NIPSNAP family protein</fullName>
    </submittedName>
</protein>
<dbReference type="EMBL" id="RZHF01000008">
    <property type="protein sequence ID" value="RUR32711.1"/>
    <property type="molecule type" value="Genomic_DNA"/>
</dbReference>
<evidence type="ECO:0000313" key="3">
    <source>
        <dbReference type="EMBL" id="RUR32711.1"/>
    </source>
</evidence>
<organism evidence="3 4">
    <name type="scientific">Vreelandella nanhaiensis</name>
    <dbReference type="NCBI Taxonomy" id="1258546"/>
    <lineage>
        <taxon>Bacteria</taxon>
        <taxon>Pseudomonadati</taxon>
        <taxon>Pseudomonadota</taxon>
        <taxon>Gammaproteobacteria</taxon>
        <taxon>Oceanospirillales</taxon>
        <taxon>Halomonadaceae</taxon>
        <taxon>Vreelandella</taxon>
    </lineage>
</organism>